<reference evidence="2 3" key="1">
    <citation type="submission" date="2016-06" db="EMBL/GenBank/DDBJ databases">
        <title>Comparative genomics of the ectomycorrhizal sister species Rhizopogon vinicolor and Rhizopogon vesiculosus (Basidiomycota: Boletales) reveals a divergence of the mating type B locus.</title>
        <authorList>
            <consortium name="DOE Joint Genome Institute"/>
            <person name="Mujic A.B."/>
            <person name="Kuo A."/>
            <person name="Tritt A."/>
            <person name="Lipzen A."/>
            <person name="Chen C."/>
            <person name="Johnson J."/>
            <person name="Sharma A."/>
            <person name="Barry K."/>
            <person name="Grigoriev I.V."/>
            <person name="Spatafora J.W."/>
        </authorList>
    </citation>
    <scope>NUCLEOTIDE SEQUENCE [LARGE SCALE GENOMIC DNA]</scope>
    <source>
        <strain evidence="2 3">AM-OR11-026</strain>
    </source>
</reference>
<organism evidence="2 3">
    <name type="scientific">Rhizopogon vinicolor AM-OR11-026</name>
    <dbReference type="NCBI Taxonomy" id="1314800"/>
    <lineage>
        <taxon>Eukaryota</taxon>
        <taxon>Fungi</taxon>
        <taxon>Dikarya</taxon>
        <taxon>Basidiomycota</taxon>
        <taxon>Agaricomycotina</taxon>
        <taxon>Agaricomycetes</taxon>
        <taxon>Agaricomycetidae</taxon>
        <taxon>Boletales</taxon>
        <taxon>Suillineae</taxon>
        <taxon>Rhizopogonaceae</taxon>
        <taxon>Rhizopogon</taxon>
    </lineage>
</organism>
<dbReference type="AlphaFoldDB" id="A0A1B7N4J4"/>
<dbReference type="OrthoDB" id="5979581at2759"/>
<dbReference type="STRING" id="1314800.A0A1B7N4J4"/>
<keyword evidence="3" id="KW-1185">Reference proteome</keyword>
<gene>
    <name evidence="2" type="ORF">K503DRAFT_55515</name>
</gene>
<evidence type="ECO:0000313" key="3">
    <source>
        <dbReference type="Proteomes" id="UP000092154"/>
    </source>
</evidence>
<feature type="region of interest" description="Disordered" evidence="1">
    <location>
        <begin position="1"/>
        <end position="23"/>
    </location>
</feature>
<proteinExistence type="predicted"/>
<sequence length="162" mass="18935">MWTLLEPLRSSPTSSKAPETLPPDVPVEEECVPDYNPKHFHPVKLGEVFHETYHAVVKLGFGAVSLAKDVRRRFWQPTRYTSEIIETLCKAPNKKFPNRQHMSLCYCEIMHQYMSNFIFEVSSNLKLLDYDTRQIQCIAITASERVRRYCSLPVPRKYIMIL</sequence>
<dbReference type="EMBL" id="KV448236">
    <property type="protein sequence ID" value="OAX39777.1"/>
    <property type="molecule type" value="Genomic_DNA"/>
</dbReference>
<evidence type="ECO:0000256" key="1">
    <source>
        <dbReference type="SAM" id="MobiDB-lite"/>
    </source>
</evidence>
<evidence type="ECO:0000313" key="2">
    <source>
        <dbReference type="EMBL" id="OAX39777.1"/>
    </source>
</evidence>
<name>A0A1B7N4J4_9AGAM</name>
<dbReference type="Gene3D" id="3.30.200.20">
    <property type="entry name" value="Phosphorylase Kinase, domain 1"/>
    <property type="match status" value="1"/>
</dbReference>
<protein>
    <submittedName>
        <fullName evidence="2">Uncharacterized protein</fullName>
    </submittedName>
</protein>
<accession>A0A1B7N4J4</accession>
<dbReference type="InParanoid" id="A0A1B7N4J4"/>
<dbReference type="Proteomes" id="UP000092154">
    <property type="component" value="Unassembled WGS sequence"/>
</dbReference>